<evidence type="ECO:0000256" key="2">
    <source>
        <dbReference type="ARBA" id="ARBA00022989"/>
    </source>
</evidence>
<dbReference type="SMART" id="SM00304">
    <property type="entry name" value="HAMP"/>
    <property type="match status" value="1"/>
</dbReference>
<dbReference type="InterPro" id="IPR004090">
    <property type="entry name" value="Chemotax_Me-accpt_rcpt"/>
</dbReference>
<dbReference type="Pfam" id="PF00672">
    <property type="entry name" value="HAMP"/>
    <property type="match status" value="1"/>
</dbReference>
<feature type="transmembrane region" description="Helical" evidence="6">
    <location>
        <begin position="190"/>
        <end position="212"/>
    </location>
</feature>
<dbReference type="PROSITE" id="PS50111">
    <property type="entry name" value="CHEMOTAXIS_TRANSDUC_2"/>
    <property type="match status" value="1"/>
</dbReference>
<dbReference type="PANTHER" id="PTHR32089:SF112">
    <property type="entry name" value="LYSOZYME-LIKE PROTEIN-RELATED"/>
    <property type="match status" value="1"/>
</dbReference>
<dbReference type="SMART" id="SM00283">
    <property type="entry name" value="MA"/>
    <property type="match status" value="1"/>
</dbReference>
<dbReference type="InterPro" id="IPR024478">
    <property type="entry name" value="HlyB_4HB_MCP"/>
</dbReference>
<dbReference type="Pfam" id="PF12729">
    <property type="entry name" value="4HB_MCP_1"/>
    <property type="match status" value="1"/>
</dbReference>
<dbReference type="InterPro" id="IPR035440">
    <property type="entry name" value="4HB_MCP_dom_sf"/>
</dbReference>
<protein>
    <submittedName>
        <fullName evidence="9">Methyl-accepting chemotaxis protein</fullName>
    </submittedName>
</protein>
<gene>
    <name evidence="9" type="ORF">G9H71_02060</name>
</gene>
<dbReference type="Gene3D" id="1.20.120.30">
    <property type="entry name" value="Aspartate receptor, ligand-binding domain"/>
    <property type="match status" value="1"/>
</dbReference>
<evidence type="ECO:0000256" key="6">
    <source>
        <dbReference type="SAM" id="Phobius"/>
    </source>
</evidence>
<comment type="caution">
    <text evidence="9">The sequence shown here is derived from an EMBL/GenBank/DDBJ whole genome shotgun (WGS) entry which is preliminary data.</text>
</comment>
<accession>A0ABX0GP08</accession>
<feature type="transmembrane region" description="Helical" evidence="6">
    <location>
        <begin position="12"/>
        <end position="33"/>
    </location>
</feature>
<feature type="domain" description="Methyl-accepting transducer" evidence="7">
    <location>
        <begin position="270"/>
        <end position="499"/>
    </location>
</feature>
<dbReference type="Gene3D" id="1.10.287.950">
    <property type="entry name" value="Methyl-accepting chemotaxis protein"/>
    <property type="match status" value="1"/>
</dbReference>
<keyword evidence="6" id="KW-0472">Membrane</keyword>
<evidence type="ECO:0000256" key="4">
    <source>
        <dbReference type="ARBA" id="ARBA00029447"/>
    </source>
</evidence>
<reference evidence="9 10" key="1">
    <citation type="submission" date="2020-03" db="EMBL/GenBank/DDBJ databases">
        <title>Two novel Motilibacter sp.</title>
        <authorList>
            <person name="Liu S."/>
        </authorList>
    </citation>
    <scope>NUCLEOTIDE SEQUENCE [LARGE SCALE GENOMIC DNA]</scope>
    <source>
        <strain evidence="9 10">E257</strain>
    </source>
</reference>
<sequence>MLNRVRNLRVAAKLAAGFGVVCLLLIVAVAVGINRLGGLQDSLRTMSTSGVASVQTVGDTRSALLKVRMDYANLGLSPDAAGRAEVKSALEEDQQALTQAWDAYLASAPAATAQARDAFEAKLAEYEAAADKLIPLADSGDIQGFIDLRKAEVTPPANELFGMLTEFRTAEAQAAVDLADQGNDTYHGSVVLLLVVGAVAVVLGVGIAYAIARGVARPLGRTLVVVEGLAEGRLDQRVAYDSRDEVGKLAGAVDATMDRLSETIRDIAANATTLASSSEELTGVATQLSSGAEESSAQAQSVSATSQQISGNIGTVAAAGEQMTAAIREIATSTSEATATAASAVAAARAAQETLDRLSASSREIGDVVKLITSIAEQTNLLALNATIEAARAGEAGKGFAVVAGEVKDLAQETARATGDITARVGATQADAEAASLAIAQITDVIGRIDELQSTIAAAVEEQSATTAEMVRNVTEVSTSSQDISSNIAGIAAAAAQTTTGAAHTAGTAEEVSRAAAELDQVVGRFHL</sequence>
<feature type="domain" description="HAMP" evidence="8">
    <location>
        <begin position="213"/>
        <end position="265"/>
    </location>
</feature>
<keyword evidence="1 6" id="KW-0812">Transmembrane</keyword>
<evidence type="ECO:0000313" key="9">
    <source>
        <dbReference type="EMBL" id="NHC12567.1"/>
    </source>
</evidence>
<dbReference type="RefSeq" id="WP_166277043.1">
    <property type="nucleotide sequence ID" value="NZ_JAANNP010000001.1"/>
</dbReference>
<evidence type="ECO:0000256" key="1">
    <source>
        <dbReference type="ARBA" id="ARBA00022692"/>
    </source>
</evidence>
<organism evidence="9 10">
    <name type="scientific">Motilibacter deserti</name>
    <dbReference type="NCBI Taxonomy" id="2714956"/>
    <lineage>
        <taxon>Bacteria</taxon>
        <taxon>Bacillati</taxon>
        <taxon>Actinomycetota</taxon>
        <taxon>Actinomycetes</taxon>
        <taxon>Motilibacterales</taxon>
        <taxon>Motilibacteraceae</taxon>
        <taxon>Motilibacter</taxon>
    </lineage>
</organism>
<dbReference type="PRINTS" id="PR00260">
    <property type="entry name" value="CHEMTRNSDUCR"/>
</dbReference>
<keyword evidence="2 6" id="KW-1133">Transmembrane helix</keyword>
<evidence type="ECO:0000259" key="7">
    <source>
        <dbReference type="PROSITE" id="PS50111"/>
    </source>
</evidence>
<evidence type="ECO:0000256" key="3">
    <source>
        <dbReference type="ARBA" id="ARBA00023224"/>
    </source>
</evidence>
<dbReference type="EMBL" id="JAANNP010000001">
    <property type="protein sequence ID" value="NHC12567.1"/>
    <property type="molecule type" value="Genomic_DNA"/>
</dbReference>
<evidence type="ECO:0000256" key="5">
    <source>
        <dbReference type="PROSITE-ProRule" id="PRU00284"/>
    </source>
</evidence>
<evidence type="ECO:0000259" key="8">
    <source>
        <dbReference type="PROSITE" id="PS50885"/>
    </source>
</evidence>
<dbReference type="SUPFAM" id="SSF47170">
    <property type="entry name" value="Aspartate receptor, ligand-binding domain"/>
    <property type="match status" value="1"/>
</dbReference>
<dbReference type="InterPro" id="IPR004089">
    <property type="entry name" value="MCPsignal_dom"/>
</dbReference>
<keyword evidence="10" id="KW-1185">Reference proteome</keyword>
<proteinExistence type="inferred from homology"/>
<dbReference type="PANTHER" id="PTHR32089">
    <property type="entry name" value="METHYL-ACCEPTING CHEMOTAXIS PROTEIN MCPB"/>
    <property type="match status" value="1"/>
</dbReference>
<dbReference type="InterPro" id="IPR003660">
    <property type="entry name" value="HAMP_dom"/>
</dbReference>
<evidence type="ECO:0000313" key="10">
    <source>
        <dbReference type="Proteomes" id="UP000800981"/>
    </source>
</evidence>
<dbReference type="SUPFAM" id="SSF58104">
    <property type="entry name" value="Methyl-accepting chemotaxis protein (MCP) signaling domain"/>
    <property type="match status" value="1"/>
</dbReference>
<comment type="similarity">
    <text evidence="4">Belongs to the methyl-accepting chemotaxis (MCP) protein family.</text>
</comment>
<name>A0ABX0GP08_9ACTN</name>
<keyword evidence="3 5" id="KW-0807">Transducer</keyword>
<dbReference type="PROSITE" id="PS50885">
    <property type="entry name" value="HAMP"/>
    <property type="match status" value="1"/>
</dbReference>
<dbReference type="Pfam" id="PF00015">
    <property type="entry name" value="MCPsignal"/>
    <property type="match status" value="1"/>
</dbReference>
<dbReference type="CDD" id="cd06225">
    <property type="entry name" value="HAMP"/>
    <property type="match status" value="1"/>
</dbReference>
<dbReference type="Proteomes" id="UP000800981">
    <property type="component" value="Unassembled WGS sequence"/>
</dbReference>